<dbReference type="Proteomes" id="UP000192911">
    <property type="component" value="Unassembled WGS sequence"/>
</dbReference>
<reference evidence="4" key="1">
    <citation type="submission" date="2017-04" db="EMBL/GenBank/DDBJ databases">
        <authorList>
            <person name="Varghese N."/>
            <person name="Submissions S."/>
        </authorList>
    </citation>
    <scope>NUCLEOTIDE SEQUENCE [LARGE SCALE GENOMIC DNA]</scope>
    <source>
        <strain evidence="4">Ballard 720</strain>
    </source>
</reference>
<dbReference type="Gene3D" id="3.40.109.10">
    <property type="entry name" value="NADH Oxidase"/>
    <property type="match status" value="1"/>
</dbReference>
<evidence type="ECO:0000313" key="3">
    <source>
        <dbReference type="EMBL" id="SME98280.1"/>
    </source>
</evidence>
<dbReference type="Pfam" id="PF00881">
    <property type="entry name" value="Nitroreductase"/>
    <property type="match status" value="1"/>
</dbReference>
<gene>
    <name evidence="3" type="ORF">SAMN06295900_101524</name>
</gene>
<protein>
    <submittedName>
        <fullName evidence="3">Nitroreductase family protein</fullName>
    </submittedName>
</protein>
<name>A0A1X7CKU6_TRICW</name>
<dbReference type="InterPro" id="IPR029479">
    <property type="entry name" value="Nitroreductase"/>
</dbReference>
<dbReference type="STRING" id="28094.SAMN06295900_101524"/>
<dbReference type="AlphaFoldDB" id="A0A1X7CKU6"/>
<sequence length="365" mass="39469">MKRRTFVAAAAAATVAAGGATAGWRTSVGSMAGYTALAARLRSERAAAPLVDIVRCATLAANGHNVQPWHFRVGERFIDVVPDRSRRTPAVDPDDHHLFVSLGCALENLTIAATASGRPGEALMQADGVRYAYTHAAGDSARAYGLADAIGRRQSTRAEYDGRPVAASDLAALERMAAEPGVRVVVLTDRKRLSDLRELVVEANDAQMRDQAFLRELSDWLRFNPRAAMAMRDGLFSAASGQPVLPDTLGRMAFRQFFSPTAERGKYARQLASSAGVAVFVGEQADTVHWMRVGRACQRFLLLATRLGLRTAFVNQPVEVPAWRADLAALIGERGKRPDLVVRFGYGRALPFSLRRDAASVIVPA</sequence>
<accession>A0A1X7CKU6</accession>
<proteinExistence type="predicted"/>
<evidence type="ECO:0000256" key="1">
    <source>
        <dbReference type="SAM" id="SignalP"/>
    </source>
</evidence>
<dbReference type="GeneID" id="95549000"/>
<feature type="domain" description="Nitroreductase" evidence="2">
    <location>
        <begin position="151"/>
        <end position="333"/>
    </location>
</feature>
<dbReference type="GO" id="GO:0016491">
    <property type="term" value="F:oxidoreductase activity"/>
    <property type="evidence" value="ECO:0007669"/>
    <property type="project" value="InterPro"/>
</dbReference>
<dbReference type="SUPFAM" id="SSF55469">
    <property type="entry name" value="FMN-dependent nitroreductase-like"/>
    <property type="match status" value="2"/>
</dbReference>
<dbReference type="EMBL" id="FXAH01000001">
    <property type="protein sequence ID" value="SME98280.1"/>
    <property type="molecule type" value="Genomic_DNA"/>
</dbReference>
<organism evidence="3 4">
    <name type="scientific">Trinickia caryophylli</name>
    <name type="common">Paraburkholderia caryophylli</name>
    <dbReference type="NCBI Taxonomy" id="28094"/>
    <lineage>
        <taxon>Bacteria</taxon>
        <taxon>Pseudomonadati</taxon>
        <taxon>Pseudomonadota</taxon>
        <taxon>Betaproteobacteria</taxon>
        <taxon>Burkholderiales</taxon>
        <taxon>Burkholderiaceae</taxon>
        <taxon>Trinickia</taxon>
    </lineage>
</organism>
<evidence type="ECO:0000259" key="2">
    <source>
        <dbReference type="Pfam" id="PF00881"/>
    </source>
</evidence>
<keyword evidence="1" id="KW-0732">Signal</keyword>
<feature type="signal peptide" evidence="1">
    <location>
        <begin position="1"/>
        <end position="22"/>
    </location>
</feature>
<dbReference type="NCBIfam" id="NF047509">
    <property type="entry name" value="Rv3131_FMN_oxido"/>
    <property type="match status" value="1"/>
</dbReference>
<dbReference type="InterPro" id="IPR000415">
    <property type="entry name" value="Nitroreductase-like"/>
</dbReference>
<dbReference type="OrthoDB" id="272552at2"/>
<dbReference type="RefSeq" id="WP_085223969.1">
    <property type="nucleotide sequence ID" value="NZ_BSQD01000001.1"/>
</dbReference>
<evidence type="ECO:0000313" key="4">
    <source>
        <dbReference type="Proteomes" id="UP000192911"/>
    </source>
</evidence>
<feature type="chain" id="PRO_5012597936" evidence="1">
    <location>
        <begin position="23"/>
        <end position="365"/>
    </location>
</feature>
<keyword evidence="4" id="KW-1185">Reference proteome</keyword>